<keyword evidence="4" id="KW-1185">Reference proteome</keyword>
<dbReference type="InterPro" id="IPR011990">
    <property type="entry name" value="TPR-like_helical_dom_sf"/>
</dbReference>
<protein>
    <recommendedName>
        <fullName evidence="5">Pentatricopeptide repeat-containing protein</fullName>
    </recommendedName>
</protein>
<evidence type="ECO:0000256" key="1">
    <source>
        <dbReference type="ARBA" id="ARBA00022737"/>
    </source>
</evidence>
<dbReference type="NCBIfam" id="TIGR00756">
    <property type="entry name" value="PPR"/>
    <property type="match status" value="1"/>
</dbReference>
<dbReference type="PROSITE" id="PS51375">
    <property type="entry name" value="PPR"/>
    <property type="match status" value="1"/>
</dbReference>
<reference evidence="3" key="1">
    <citation type="submission" date="2023-10" db="EMBL/GenBank/DDBJ databases">
        <authorList>
            <person name="Domelevo Entfellner J.-B."/>
        </authorList>
    </citation>
    <scope>NUCLEOTIDE SEQUENCE</scope>
</reference>
<evidence type="ECO:0008006" key="5">
    <source>
        <dbReference type="Google" id="ProtNLM"/>
    </source>
</evidence>
<sequence length="238" mass="27582">MRVFPNVVIYTVLIEGDCLRGEVDEAKKMTSRKQLNGLKDNWWIKSNVKAYGIAVNEYCNIGKPREVVSRLREMVAKGVKPSYIEVKAIVKKSHHHKIIFVESNEDFIDLLASFLTTPLGSIMDLKKNHKISLGSIRNLYKSVKKLDSSWFLESSHKSLLFNPNVAPHFGYEKIPPNGSEDVLGKYWHGLGVKKNDRWRIICEKKMNSKKQGFLQNPKAIKFWTRDIQMEQENMMWDL</sequence>
<dbReference type="Pfam" id="PF05056">
    <property type="entry name" value="DUF674"/>
    <property type="match status" value="1"/>
</dbReference>
<evidence type="ECO:0000256" key="2">
    <source>
        <dbReference type="PROSITE-ProRule" id="PRU00708"/>
    </source>
</evidence>
<evidence type="ECO:0000313" key="4">
    <source>
        <dbReference type="Proteomes" id="UP001189624"/>
    </source>
</evidence>
<dbReference type="AlphaFoldDB" id="A0AA86RSB0"/>
<gene>
    <name evidence="3" type="ORF">AYBTSS11_LOCUS3917</name>
</gene>
<evidence type="ECO:0000313" key="3">
    <source>
        <dbReference type="EMBL" id="CAJ1925637.1"/>
    </source>
</evidence>
<organism evidence="3 4">
    <name type="scientific">Sphenostylis stenocarpa</name>
    <dbReference type="NCBI Taxonomy" id="92480"/>
    <lineage>
        <taxon>Eukaryota</taxon>
        <taxon>Viridiplantae</taxon>
        <taxon>Streptophyta</taxon>
        <taxon>Embryophyta</taxon>
        <taxon>Tracheophyta</taxon>
        <taxon>Spermatophyta</taxon>
        <taxon>Magnoliopsida</taxon>
        <taxon>eudicotyledons</taxon>
        <taxon>Gunneridae</taxon>
        <taxon>Pentapetalae</taxon>
        <taxon>rosids</taxon>
        <taxon>fabids</taxon>
        <taxon>Fabales</taxon>
        <taxon>Fabaceae</taxon>
        <taxon>Papilionoideae</taxon>
        <taxon>50 kb inversion clade</taxon>
        <taxon>NPAAA clade</taxon>
        <taxon>indigoferoid/millettioid clade</taxon>
        <taxon>Phaseoleae</taxon>
        <taxon>Sphenostylis</taxon>
    </lineage>
</organism>
<dbReference type="Gramene" id="rna-AYBTSS11_LOCUS3917">
    <property type="protein sequence ID" value="CAJ1925637.1"/>
    <property type="gene ID" value="gene-AYBTSS11_LOCUS3917"/>
</dbReference>
<dbReference type="InterPro" id="IPR007750">
    <property type="entry name" value="DUF674"/>
</dbReference>
<proteinExistence type="predicted"/>
<dbReference type="InterPro" id="IPR002885">
    <property type="entry name" value="PPR_rpt"/>
</dbReference>
<dbReference type="Gene3D" id="1.25.40.10">
    <property type="entry name" value="Tetratricopeptide repeat domain"/>
    <property type="match status" value="1"/>
</dbReference>
<dbReference type="Proteomes" id="UP001189624">
    <property type="component" value="Chromosome 2"/>
</dbReference>
<accession>A0AA86RSB0</accession>
<keyword evidence="1" id="KW-0677">Repeat</keyword>
<name>A0AA86RSB0_9FABA</name>
<dbReference type="PANTHER" id="PTHR33103">
    <property type="entry name" value="OS01G0153900 PROTEIN"/>
    <property type="match status" value="1"/>
</dbReference>
<feature type="repeat" description="PPR" evidence="2">
    <location>
        <begin position="47"/>
        <end position="81"/>
    </location>
</feature>
<dbReference type="EMBL" id="OY731399">
    <property type="protein sequence ID" value="CAJ1925637.1"/>
    <property type="molecule type" value="Genomic_DNA"/>
</dbReference>
<dbReference type="PANTHER" id="PTHR33103:SF93">
    <property type="entry name" value="DUF674 FAMILY PROTEIN"/>
    <property type="match status" value="1"/>
</dbReference>
<dbReference type="Pfam" id="PF12854">
    <property type="entry name" value="PPR_1"/>
    <property type="match status" value="1"/>
</dbReference>